<protein>
    <recommendedName>
        <fullName evidence="3">Apea-like HEPN domain-containing protein</fullName>
    </recommendedName>
</protein>
<dbReference type="RefSeq" id="WP_282757705.1">
    <property type="nucleotide sequence ID" value="NZ_JASCTH010000003.1"/>
</dbReference>
<sequence length="425" mass="48104">MEEIQQRASAASISVEVQEVHTVGSDGEIEPRNLIMLQMPNGRSKRTVDIFDRDVEVFAAHEFEKLIFLGEHAAFLDTSSNVIEAVVRSYGNPLGRNVLQRLAFAMRSARQMDEPEGTELAEDIAENEPNKVEITHPQTGFTVELGVPSDLMRACEFGSLSLTIPANGISRHDDALRYLREFSSSFFFELELTQQVSLGLRESRSVDRIRRLRMRGRGRNSPVVPKIPPVMYAEKPVALYMYGRSAQGMPLLEYLAYYQSLEFHFSKYSDQERRLKLRAELIDPRFDASSEEDIGRIISMLDSSTAGSLSELLQLRATLERCVDLSLLRDFIVSDNVLKDHLTGKQYIEGVKALRPEADDLIEQVANRVYQIRCRIVHAKEDGGPKRQPMFIPFSGEVNRLAADIYLARYLAQKVIVAGAESRSW</sequence>
<dbReference type="Proteomes" id="UP001241758">
    <property type="component" value="Unassembled WGS sequence"/>
</dbReference>
<comment type="caution">
    <text evidence="1">The sequence shown here is derived from an EMBL/GenBank/DDBJ whole genome shotgun (WGS) entry which is preliminary data.</text>
</comment>
<name>A0ABT6WEP1_9ACTN</name>
<keyword evidence="2" id="KW-1185">Reference proteome</keyword>
<gene>
    <name evidence="1" type="ORF">QLQ12_06130</name>
</gene>
<evidence type="ECO:0008006" key="3">
    <source>
        <dbReference type="Google" id="ProtNLM"/>
    </source>
</evidence>
<organism evidence="1 2">
    <name type="scientific">Actinoplanes sandaracinus</name>
    <dbReference type="NCBI Taxonomy" id="3045177"/>
    <lineage>
        <taxon>Bacteria</taxon>
        <taxon>Bacillati</taxon>
        <taxon>Actinomycetota</taxon>
        <taxon>Actinomycetes</taxon>
        <taxon>Micromonosporales</taxon>
        <taxon>Micromonosporaceae</taxon>
        <taxon>Actinoplanes</taxon>
    </lineage>
</organism>
<reference evidence="1 2" key="1">
    <citation type="submission" date="2023-05" db="EMBL/GenBank/DDBJ databases">
        <title>Actinoplanes sp. NEAU-A12 genome sequencing.</title>
        <authorList>
            <person name="Wang Z.-S."/>
        </authorList>
    </citation>
    <scope>NUCLEOTIDE SEQUENCE [LARGE SCALE GENOMIC DNA]</scope>
    <source>
        <strain evidence="1 2">NEAU-A12</strain>
    </source>
</reference>
<evidence type="ECO:0000313" key="1">
    <source>
        <dbReference type="EMBL" id="MDI6098180.1"/>
    </source>
</evidence>
<proteinExistence type="predicted"/>
<dbReference type="EMBL" id="JASCTH010000003">
    <property type="protein sequence ID" value="MDI6098180.1"/>
    <property type="molecule type" value="Genomic_DNA"/>
</dbReference>
<accession>A0ABT6WEP1</accession>
<evidence type="ECO:0000313" key="2">
    <source>
        <dbReference type="Proteomes" id="UP001241758"/>
    </source>
</evidence>